<reference evidence="8" key="3">
    <citation type="submission" date="2015-06" db="UniProtKB">
        <authorList>
            <consortium name="EnsemblProtists"/>
        </authorList>
    </citation>
    <scope>IDENTIFICATION</scope>
</reference>
<dbReference type="eggNOG" id="ENOG502QTDP">
    <property type="taxonomic scope" value="Eukaryota"/>
</dbReference>
<dbReference type="OMA" id="CHANFAH"/>
<dbReference type="OrthoDB" id="418595at2759"/>
<dbReference type="STRING" id="905079.L1IL93"/>
<sequence length="148" mass="15906">MQMSGLYFNHMHPQLHQYFTSTLCHANAQHLSSNLFPLLVFGKLVEEEMGGWGLLLCYALCGILANVASIIFLPSSTLGLGASGAVFGLFTIAVWEKLKMEVAITAKGGIAGVNHVAHLGGAFAGFAIVLFLRLIIAAFERPSLRSSR</sequence>
<dbReference type="GO" id="GO:0004252">
    <property type="term" value="F:serine-type endopeptidase activity"/>
    <property type="evidence" value="ECO:0007669"/>
    <property type="project" value="InterPro"/>
</dbReference>
<evidence type="ECO:0000256" key="1">
    <source>
        <dbReference type="ARBA" id="ARBA00004141"/>
    </source>
</evidence>
<dbReference type="Pfam" id="PF01694">
    <property type="entry name" value="Rhomboid"/>
    <property type="match status" value="1"/>
</dbReference>
<dbReference type="KEGG" id="gtt:GUITHDRAFT_116754"/>
<dbReference type="PaxDb" id="55529-EKX37028"/>
<keyword evidence="2 5" id="KW-0812">Transmembrane</keyword>
<dbReference type="InterPro" id="IPR035952">
    <property type="entry name" value="Rhomboid-like_sf"/>
</dbReference>
<evidence type="ECO:0000259" key="6">
    <source>
        <dbReference type="Pfam" id="PF01694"/>
    </source>
</evidence>
<dbReference type="EnsemblProtists" id="EKX37028">
    <property type="protein sequence ID" value="EKX37028"/>
    <property type="gene ID" value="GUITHDRAFT_116754"/>
</dbReference>
<name>L1IL93_GUITC</name>
<dbReference type="Gene3D" id="1.20.1540.10">
    <property type="entry name" value="Rhomboid-like"/>
    <property type="match status" value="1"/>
</dbReference>
<evidence type="ECO:0000313" key="8">
    <source>
        <dbReference type="EnsemblProtists" id="EKX37028"/>
    </source>
</evidence>
<evidence type="ECO:0000313" key="7">
    <source>
        <dbReference type="EMBL" id="EKX37028.1"/>
    </source>
</evidence>
<dbReference type="GeneID" id="17293803"/>
<accession>L1IL93</accession>
<evidence type="ECO:0000256" key="3">
    <source>
        <dbReference type="ARBA" id="ARBA00022989"/>
    </source>
</evidence>
<reference evidence="7 9" key="1">
    <citation type="journal article" date="2012" name="Nature">
        <title>Algal genomes reveal evolutionary mosaicism and the fate of nucleomorphs.</title>
        <authorList>
            <consortium name="DOE Joint Genome Institute"/>
            <person name="Curtis B.A."/>
            <person name="Tanifuji G."/>
            <person name="Burki F."/>
            <person name="Gruber A."/>
            <person name="Irimia M."/>
            <person name="Maruyama S."/>
            <person name="Arias M.C."/>
            <person name="Ball S.G."/>
            <person name="Gile G.H."/>
            <person name="Hirakawa Y."/>
            <person name="Hopkins J.F."/>
            <person name="Kuo A."/>
            <person name="Rensing S.A."/>
            <person name="Schmutz J."/>
            <person name="Symeonidi A."/>
            <person name="Elias M."/>
            <person name="Eveleigh R.J."/>
            <person name="Herman E.K."/>
            <person name="Klute M.J."/>
            <person name="Nakayama T."/>
            <person name="Obornik M."/>
            <person name="Reyes-Prieto A."/>
            <person name="Armbrust E.V."/>
            <person name="Aves S.J."/>
            <person name="Beiko R.G."/>
            <person name="Coutinho P."/>
            <person name="Dacks J.B."/>
            <person name="Durnford D.G."/>
            <person name="Fast N.M."/>
            <person name="Green B.R."/>
            <person name="Grisdale C.J."/>
            <person name="Hempel F."/>
            <person name="Henrissat B."/>
            <person name="Hoppner M.P."/>
            <person name="Ishida K."/>
            <person name="Kim E."/>
            <person name="Koreny L."/>
            <person name="Kroth P.G."/>
            <person name="Liu Y."/>
            <person name="Malik S.B."/>
            <person name="Maier U.G."/>
            <person name="McRose D."/>
            <person name="Mock T."/>
            <person name="Neilson J.A."/>
            <person name="Onodera N.T."/>
            <person name="Poole A.M."/>
            <person name="Pritham E.J."/>
            <person name="Richards T.A."/>
            <person name="Rocap G."/>
            <person name="Roy S.W."/>
            <person name="Sarai C."/>
            <person name="Schaack S."/>
            <person name="Shirato S."/>
            <person name="Slamovits C.H."/>
            <person name="Spencer D.F."/>
            <person name="Suzuki S."/>
            <person name="Worden A.Z."/>
            <person name="Zauner S."/>
            <person name="Barry K."/>
            <person name="Bell C."/>
            <person name="Bharti A.K."/>
            <person name="Crow J.A."/>
            <person name="Grimwood J."/>
            <person name="Kramer R."/>
            <person name="Lindquist E."/>
            <person name="Lucas S."/>
            <person name="Salamov A."/>
            <person name="McFadden G.I."/>
            <person name="Lane C.E."/>
            <person name="Keeling P.J."/>
            <person name="Gray M.W."/>
            <person name="Grigoriev I.V."/>
            <person name="Archibald J.M."/>
        </authorList>
    </citation>
    <scope>NUCLEOTIDE SEQUENCE</scope>
    <source>
        <strain evidence="7 9">CCMP2712</strain>
    </source>
</reference>
<comment type="subcellular location">
    <subcellularLocation>
        <location evidence="1">Membrane</location>
        <topology evidence="1">Multi-pass membrane protein</topology>
    </subcellularLocation>
</comment>
<gene>
    <name evidence="7" type="ORF">GUITHDRAFT_116754</name>
</gene>
<dbReference type="PANTHER" id="PTHR43066">
    <property type="entry name" value="RHOMBOID-RELATED PROTEIN"/>
    <property type="match status" value="1"/>
</dbReference>
<keyword evidence="9" id="KW-1185">Reference proteome</keyword>
<evidence type="ECO:0000256" key="2">
    <source>
        <dbReference type="ARBA" id="ARBA00022692"/>
    </source>
</evidence>
<proteinExistence type="predicted"/>
<evidence type="ECO:0000256" key="5">
    <source>
        <dbReference type="SAM" id="Phobius"/>
    </source>
</evidence>
<keyword evidence="4 5" id="KW-0472">Membrane</keyword>
<dbReference type="HOGENOM" id="CLU_1762256_0_0_1"/>
<dbReference type="AlphaFoldDB" id="L1IL93"/>
<dbReference type="PANTHER" id="PTHR43066:SF5">
    <property type="entry name" value="RHOMBOID-LIKE PROTEIN 11, CHLOROPLASTIC-RELATED"/>
    <property type="match status" value="1"/>
</dbReference>
<evidence type="ECO:0000313" key="9">
    <source>
        <dbReference type="Proteomes" id="UP000011087"/>
    </source>
</evidence>
<feature type="transmembrane region" description="Helical" evidence="5">
    <location>
        <begin position="116"/>
        <end position="139"/>
    </location>
</feature>
<feature type="transmembrane region" description="Helical" evidence="5">
    <location>
        <begin position="78"/>
        <end position="95"/>
    </location>
</feature>
<protein>
    <recommendedName>
        <fullName evidence="6">Peptidase S54 rhomboid domain-containing protein</fullName>
    </recommendedName>
</protein>
<feature type="transmembrane region" description="Helical" evidence="5">
    <location>
        <begin position="52"/>
        <end position="72"/>
    </location>
</feature>
<feature type="domain" description="Peptidase S54 rhomboid" evidence="6">
    <location>
        <begin position="13"/>
        <end position="96"/>
    </location>
</feature>
<reference evidence="9" key="2">
    <citation type="submission" date="2012-11" db="EMBL/GenBank/DDBJ databases">
        <authorList>
            <person name="Kuo A."/>
            <person name="Curtis B.A."/>
            <person name="Tanifuji G."/>
            <person name="Burki F."/>
            <person name="Gruber A."/>
            <person name="Irimia M."/>
            <person name="Maruyama S."/>
            <person name="Arias M.C."/>
            <person name="Ball S.G."/>
            <person name="Gile G.H."/>
            <person name="Hirakawa Y."/>
            <person name="Hopkins J.F."/>
            <person name="Rensing S.A."/>
            <person name="Schmutz J."/>
            <person name="Symeonidi A."/>
            <person name="Elias M."/>
            <person name="Eveleigh R.J."/>
            <person name="Herman E.K."/>
            <person name="Klute M.J."/>
            <person name="Nakayama T."/>
            <person name="Obornik M."/>
            <person name="Reyes-Prieto A."/>
            <person name="Armbrust E.V."/>
            <person name="Aves S.J."/>
            <person name="Beiko R.G."/>
            <person name="Coutinho P."/>
            <person name="Dacks J.B."/>
            <person name="Durnford D.G."/>
            <person name="Fast N.M."/>
            <person name="Green B.R."/>
            <person name="Grisdale C."/>
            <person name="Hempe F."/>
            <person name="Henrissat B."/>
            <person name="Hoppner M.P."/>
            <person name="Ishida K.-I."/>
            <person name="Kim E."/>
            <person name="Koreny L."/>
            <person name="Kroth P.G."/>
            <person name="Liu Y."/>
            <person name="Malik S.-B."/>
            <person name="Maier U.G."/>
            <person name="McRose D."/>
            <person name="Mock T."/>
            <person name="Neilson J.A."/>
            <person name="Onodera N.T."/>
            <person name="Poole A.M."/>
            <person name="Pritham E.J."/>
            <person name="Richards T.A."/>
            <person name="Rocap G."/>
            <person name="Roy S.W."/>
            <person name="Sarai C."/>
            <person name="Schaack S."/>
            <person name="Shirato S."/>
            <person name="Slamovits C.H."/>
            <person name="Spencer D.F."/>
            <person name="Suzuki S."/>
            <person name="Worden A.Z."/>
            <person name="Zauner S."/>
            <person name="Barry K."/>
            <person name="Bell C."/>
            <person name="Bharti A.K."/>
            <person name="Crow J.A."/>
            <person name="Grimwood J."/>
            <person name="Kramer R."/>
            <person name="Lindquist E."/>
            <person name="Lucas S."/>
            <person name="Salamov A."/>
            <person name="McFadden G.I."/>
            <person name="Lane C.E."/>
            <person name="Keeling P.J."/>
            <person name="Gray M.W."/>
            <person name="Grigoriev I.V."/>
            <person name="Archibald J.M."/>
        </authorList>
    </citation>
    <scope>NUCLEOTIDE SEQUENCE</scope>
    <source>
        <strain evidence="9">CCMP2712</strain>
    </source>
</reference>
<evidence type="ECO:0000256" key="4">
    <source>
        <dbReference type="ARBA" id="ARBA00023136"/>
    </source>
</evidence>
<keyword evidence="3 5" id="KW-1133">Transmembrane helix</keyword>
<dbReference type="GO" id="GO:0016020">
    <property type="term" value="C:membrane"/>
    <property type="evidence" value="ECO:0007669"/>
    <property type="project" value="UniProtKB-SubCell"/>
</dbReference>
<dbReference type="RefSeq" id="XP_005824008.1">
    <property type="nucleotide sequence ID" value="XM_005823951.1"/>
</dbReference>
<dbReference type="Proteomes" id="UP000011087">
    <property type="component" value="Unassembled WGS sequence"/>
</dbReference>
<organism evidence="7">
    <name type="scientific">Guillardia theta (strain CCMP2712)</name>
    <name type="common">Cryptophyte</name>
    <dbReference type="NCBI Taxonomy" id="905079"/>
    <lineage>
        <taxon>Eukaryota</taxon>
        <taxon>Cryptophyceae</taxon>
        <taxon>Pyrenomonadales</taxon>
        <taxon>Geminigeraceae</taxon>
        <taxon>Guillardia</taxon>
    </lineage>
</organism>
<dbReference type="EMBL" id="JH993064">
    <property type="protein sequence ID" value="EKX37028.1"/>
    <property type="molecule type" value="Genomic_DNA"/>
</dbReference>
<dbReference type="InterPro" id="IPR022764">
    <property type="entry name" value="Peptidase_S54_rhomboid_dom"/>
</dbReference>
<dbReference type="SUPFAM" id="SSF144091">
    <property type="entry name" value="Rhomboid-like"/>
    <property type="match status" value="1"/>
</dbReference>